<protein>
    <recommendedName>
        <fullName evidence="2">histidine kinase</fullName>
        <ecNumber evidence="2">2.7.13.3</ecNumber>
    </recommendedName>
</protein>
<keyword evidence="9" id="KW-0472">Membrane</keyword>
<keyword evidence="9" id="KW-0812">Transmembrane</keyword>
<evidence type="ECO:0000313" key="11">
    <source>
        <dbReference type="EMBL" id="MDQ0936650.1"/>
    </source>
</evidence>
<keyword evidence="7" id="KW-0067">ATP-binding</keyword>
<gene>
    <name evidence="11" type="ORF">QFZ49_006625</name>
</gene>
<comment type="caution">
    <text evidence="11">The sequence shown here is derived from an EMBL/GenBank/DDBJ whole genome shotgun (WGS) entry which is preliminary data.</text>
</comment>
<evidence type="ECO:0000313" key="12">
    <source>
        <dbReference type="Proteomes" id="UP001223072"/>
    </source>
</evidence>
<keyword evidence="8" id="KW-0902">Two-component regulatory system</keyword>
<keyword evidence="9" id="KW-1133">Transmembrane helix</keyword>
<keyword evidence="5" id="KW-0547">Nucleotide-binding</keyword>
<evidence type="ECO:0000256" key="1">
    <source>
        <dbReference type="ARBA" id="ARBA00000085"/>
    </source>
</evidence>
<evidence type="ECO:0000256" key="7">
    <source>
        <dbReference type="ARBA" id="ARBA00022840"/>
    </source>
</evidence>
<dbReference type="CDD" id="cd16917">
    <property type="entry name" value="HATPase_UhpB-NarQ-NarX-like"/>
    <property type="match status" value="1"/>
</dbReference>
<dbReference type="InterPro" id="IPR036890">
    <property type="entry name" value="HATPase_C_sf"/>
</dbReference>
<feature type="domain" description="Signal transduction histidine kinase subgroup 3 dimerisation and phosphoacceptor" evidence="10">
    <location>
        <begin position="178"/>
        <end position="241"/>
    </location>
</feature>
<dbReference type="Gene3D" id="3.30.565.10">
    <property type="entry name" value="Histidine kinase-like ATPase, C-terminal domain"/>
    <property type="match status" value="1"/>
</dbReference>
<keyword evidence="3" id="KW-0597">Phosphoprotein</keyword>
<feature type="transmembrane region" description="Helical" evidence="9">
    <location>
        <begin position="61"/>
        <end position="84"/>
    </location>
</feature>
<evidence type="ECO:0000256" key="3">
    <source>
        <dbReference type="ARBA" id="ARBA00022553"/>
    </source>
</evidence>
<reference evidence="11 12" key="1">
    <citation type="submission" date="2023-07" db="EMBL/GenBank/DDBJ databases">
        <title>Comparative genomics of wheat-associated soil bacteria to identify genetic determinants of phenazine resistance.</title>
        <authorList>
            <person name="Mouncey N."/>
        </authorList>
    </citation>
    <scope>NUCLEOTIDE SEQUENCE [LARGE SCALE GENOMIC DNA]</scope>
    <source>
        <strain evidence="11 12">W2I16</strain>
    </source>
</reference>
<dbReference type="SUPFAM" id="SSF55874">
    <property type="entry name" value="ATPase domain of HSP90 chaperone/DNA topoisomerase II/histidine kinase"/>
    <property type="match status" value="1"/>
</dbReference>
<dbReference type="EMBL" id="JAUSZS010000008">
    <property type="protein sequence ID" value="MDQ0936650.1"/>
    <property type="molecule type" value="Genomic_DNA"/>
</dbReference>
<evidence type="ECO:0000256" key="6">
    <source>
        <dbReference type="ARBA" id="ARBA00022777"/>
    </source>
</evidence>
<evidence type="ECO:0000256" key="4">
    <source>
        <dbReference type="ARBA" id="ARBA00022679"/>
    </source>
</evidence>
<dbReference type="EC" id="2.7.13.3" evidence="2"/>
<feature type="transmembrane region" description="Helical" evidence="9">
    <location>
        <begin position="126"/>
        <end position="146"/>
    </location>
</feature>
<proteinExistence type="predicted"/>
<dbReference type="GO" id="GO:0016301">
    <property type="term" value="F:kinase activity"/>
    <property type="evidence" value="ECO:0007669"/>
    <property type="project" value="UniProtKB-KW"/>
</dbReference>
<name>A0ABU0RXE9_9ACTN</name>
<comment type="catalytic activity">
    <reaction evidence="1">
        <text>ATP + protein L-histidine = ADP + protein N-phospho-L-histidine.</text>
        <dbReference type="EC" id="2.7.13.3"/>
    </reaction>
</comment>
<dbReference type="Pfam" id="PF07730">
    <property type="entry name" value="HisKA_3"/>
    <property type="match status" value="1"/>
</dbReference>
<accession>A0ABU0RXE9</accession>
<dbReference type="InterPro" id="IPR011712">
    <property type="entry name" value="Sig_transdc_His_kin_sub3_dim/P"/>
</dbReference>
<sequence length="378" mass="40850">MSAAGPRPAWWARVPDRAVDGVVVVVAAVDALISMFGQPATWSAAAVLACGALAFRRRFPLAVFLLTLPATLMLDLVFAPFAALFTLAERSRDRRLLAVCALLFALSSAVPWPLDSLSSHDRAWTFVYFFYTLATAAAPVLLGQLLQARRDLSRQLVEIDQAREHERLLHSQAVLARERAQLAREMHDVVSHQVSLIAVQAGALQVAAREPEFKEGARTIRTLSVDTLDELRHMVTLLRASGGSTTELTPQPTLADLHKLVATSGIETELTGELPPDIGTPAQRTVYRTVQEALTNVRKHAPGARATVGLWHADDGTEFGVTVTNTPPTRPSLPLPGSSQGLVGLRERAELLHGTFHSGPTPDGGYRAELRIPGEAGQ</sequence>
<dbReference type="PANTHER" id="PTHR24421:SF10">
    <property type="entry name" value="NITRATE_NITRITE SENSOR PROTEIN NARQ"/>
    <property type="match status" value="1"/>
</dbReference>
<dbReference type="InterPro" id="IPR050482">
    <property type="entry name" value="Sensor_HK_TwoCompSys"/>
</dbReference>
<feature type="transmembrane region" description="Helical" evidence="9">
    <location>
        <begin position="21"/>
        <end position="41"/>
    </location>
</feature>
<dbReference type="Gene3D" id="1.20.5.1930">
    <property type="match status" value="1"/>
</dbReference>
<keyword evidence="12" id="KW-1185">Reference proteome</keyword>
<evidence type="ECO:0000256" key="8">
    <source>
        <dbReference type="ARBA" id="ARBA00023012"/>
    </source>
</evidence>
<organism evidence="11 12">
    <name type="scientific">Streptomyces turgidiscabies</name>
    <dbReference type="NCBI Taxonomy" id="85558"/>
    <lineage>
        <taxon>Bacteria</taxon>
        <taxon>Bacillati</taxon>
        <taxon>Actinomycetota</taxon>
        <taxon>Actinomycetes</taxon>
        <taxon>Kitasatosporales</taxon>
        <taxon>Streptomycetaceae</taxon>
        <taxon>Streptomyces</taxon>
    </lineage>
</organism>
<evidence type="ECO:0000256" key="2">
    <source>
        <dbReference type="ARBA" id="ARBA00012438"/>
    </source>
</evidence>
<dbReference type="Proteomes" id="UP001223072">
    <property type="component" value="Unassembled WGS sequence"/>
</dbReference>
<evidence type="ECO:0000259" key="10">
    <source>
        <dbReference type="Pfam" id="PF07730"/>
    </source>
</evidence>
<evidence type="ECO:0000256" key="5">
    <source>
        <dbReference type="ARBA" id="ARBA00022741"/>
    </source>
</evidence>
<evidence type="ECO:0000256" key="9">
    <source>
        <dbReference type="SAM" id="Phobius"/>
    </source>
</evidence>
<feature type="transmembrane region" description="Helical" evidence="9">
    <location>
        <begin position="96"/>
        <end position="114"/>
    </location>
</feature>
<dbReference type="PANTHER" id="PTHR24421">
    <property type="entry name" value="NITRATE/NITRITE SENSOR PROTEIN NARX-RELATED"/>
    <property type="match status" value="1"/>
</dbReference>
<keyword evidence="4" id="KW-0808">Transferase</keyword>
<keyword evidence="6 11" id="KW-0418">Kinase</keyword>